<dbReference type="RefSeq" id="WP_114916046.1">
    <property type="nucleotide sequence ID" value="NZ_CP024848.1"/>
</dbReference>
<sequence>MYGNDWNNYLSELQYYMKQQDEKIKVLEDRINTLEKEAAEHKAPHIEKIEYKFDQLKIEHLAGTLHIGLTPSDLENIENLGIQQTSPPNYPMPLKQELTGELQQYLRETGPSIISNLAVTYNKPLDESFQAILFEDINKQLPSRISYYEQEALKQNHALGSDQFRAFITEKIKHEINQSLQNYMQSPEKAGEDHEY</sequence>
<accession>A0A345PFG9</accession>
<dbReference type="AlphaFoldDB" id="A0A345PFG9"/>
<evidence type="ECO:0000313" key="2">
    <source>
        <dbReference type="Proteomes" id="UP000253908"/>
    </source>
</evidence>
<dbReference type="Pfam" id="PF10737">
    <property type="entry name" value="GerPC"/>
    <property type="match status" value="1"/>
</dbReference>
<name>A0A345PFG9_9BACI</name>
<protein>
    <submittedName>
        <fullName evidence="1">Uncharacterized protein</fullName>
    </submittedName>
</protein>
<organism evidence="1 2">
    <name type="scientific">Oceanobacillus zhaokaii</name>
    <dbReference type="NCBI Taxonomy" id="2052660"/>
    <lineage>
        <taxon>Bacteria</taxon>
        <taxon>Bacillati</taxon>
        <taxon>Bacillota</taxon>
        <taxon>Bacilli</taxon>
        <taxon>Bacillales</taxon>
        <taxon>Bacillaceae</taxon>
        <taxon>Oceanobacillus</taxon>
    </lineage>
</organism>
<proteinExistence type="predicted"/>
<dbReference type="EMBL" id="CP024848">
    <property type="protein sequence ID" value="AXI08749.1"/>
    <property type="molecule type" value="Genomic_DNA"/>
</dbReference>
<dbReference type="KEGG" id="ocn:CUC15_07400"/>
<keyword evidence="2" id="KW-1185">Reference proteome</keyword>
<dbReference type="Proteomes" id="UP000253908">
    <property type="component" value="Chromosome"/>
</dbReference>
<gene>
    <name evidence="1" type="ORF">CUC15_07400</name>
</gene>
<dbReference type="OrthoDB" id="2991331at2"/>
<dbReference type="InterPro" id="IPR019673">
    <property type="entry name" value="Spore_germination_GerPC"/>
</dbReference>
<reference evidence="2" key="1">
    <citation type="submission" date="2017-11" db="EMBL/GenBank/DDBJ databases">
        <authorList>
            <person name="Zhu W."/>
        </authorList>
    </citation>
    <scope>NUCLEOTIDE SEQUENCE [LARGE SCALE GENOMIC DNA]</scope>
    <source>
        <strain evidence="2">160</strain>
    </source>
</reference>
<evidence type="ECO:0000313" key="1">
    <source>
        <dbReference type="EMBL" id="AXI08749.1"/>
    </source>
</evidence>